<dbReference type="Proteomes" id="UP001596233">
    <property type="component" value="Unassembled WGS sequence"/>
</dbReference>
<evidence type="ECO:0000313" key="4">
    <source>
        <dbReference type="Proteomes" id="UP001596233"/>
    </source>
</evidence>
<name>A0ABW1V1W3_9BACL</name>
<dbReference type="PANTHER" id="PTHR36842:SF1">
    <property type="entry name" value="PROTEIN TOLB"/>
    <property type="match status" value="1"/>
</dbReference>
<sequence>MEKWTNGAKMGLVLLLTCALFLMNGNAVLVPQQVLAASGNGVGTAAISQSDYSVSNDYVVWLSKDENGYEQIYAQHLVSGDIQAITNRASGKDVPAIYGTKVVWADKGVHDSSSAYWDIYSYDLATRQEVKLNKQSGVYANPSIHEQGAVWTEARAYDVMIYHDFATGQQFSLGEGRYPVLRDGQVVYKHARDGGLSVLDLLTGAKRSIIQLGSGNYVDWFVASDEYILFKQKSSSLGSKFAIASLQDRTAQVTDLTEMSVKQEEYTFMSIGETQAVFIENIDGRAALRGVQLSDAKLYTIEQPQANSRYVGMVGDQLVFQRANGELATKAIDAEQGGNAPGNPGVPNPPTTGTDGSLPGQQEESKESTFVIGQAGGIAEAAEGAISLTFAADTFAKDTTITIANADYASVTLQDEAGRVMMNASKLWRIGAEQPFAKTVQLKLAYASDRKWQEQSEKLGIYRYDNGHFVYVGGVTRGDGDDRIRAAIQEPGLYAVLLRDISFADLSAGHWATAAIEVLSARGIVNGMSETRFAPSETLTRAQFSKMLVSALGLAPQYPSQPSFSDVQPHSWSYGWIEAAASAGIVEGSQGRFNPEHALTREEMMTMLVRAVEVQTSESLQVGTASDLQQFIDHDVVSKWAQPYVIKVLQLELVQGSGKQLKPLDISSRAEAAVVIYRLLDRLNRL</sequence>
<dbReference type="Pfam" id="PF00395">
    <property type="entry name" value="SLH"/>
    <property type="match status" value="3"/>
</dbReference>
<comment type="caution">
    <text evidence="3">The sequence shown here is derived from an EMBL/GenBank/DDBJ whole genome shotgun (WGS) entry which is preliminary data.</text>
</comment>
<organism evidence="3 4">
    <name type="scientific">Paenibacillus septentrionalis</name>
    <dbReference type="NCBI Taxonomy" id="429342"/>
    <lineage>
        <taxon>Bacteria</taxon>
        <taxon>Bacillati</taxon>
        <taxon>Bacillota</taxon>
        <taxon>Bacilli</taxon>
        <taxon>Bacillales</taxon>
        <taxon>Paenibacillaceae</taxon>
        <taxon>Paenibacillus</taxon>
    </lineage>
</organism>
<gene>
    <name evidence="3" type="ORF">ACFP56_09010</name>
</gene>
<evidence type="ECO:0000313" key="3">
    <source>
        <dbReference type="EMBL" id="MFC6332759.1"/>
    </source>
</evidence>
<keyword evidence="4" id="KW-1185">Reference proteome</keyword>
<dbReference type="RefSeq" id="WP_379233531.1">
    <property type="nucleotide sequence ID" value="NZ_JBHSTE010000003.1"/>
</dbReference>
<feature type="domain" description="SLH" evidence="2">
    <location>
        <begin position="563"/>
        <end position="622"/>
    </location>
</feature>
<evidence type="ECO:0000259" key="2">
    <source>
        <dbReference type="PROSITE" id="PS51272"/>
    </source>
</evidence>
<reference evidence="4" key="1">
    <citation type="journal article" date="2019" name="Int. J. Syst. Evol. Microbiol.">
        <title>The Global Catalogue of Microorganisms (GCM) 10K type strain sequencing project: providing services to taxonomists for standard genome sequencing and annotation.</title>
        <authorList>
            <consortium name="The Broad Institute Genomics Platform"/>
            <consortium name="The Broad Institute Genome Sequencing Center for Infectious Disease"/>
            <person name="Wu L."/>
            <person name="Ma J."/>
        </authorList>
    </citation>
    <scope>NUCLEOTIDE SEQUENCE [LARGE SCALE GENOMIC DNA]</scope>
    <source>
        <strain evidence="4">PCU 280</strain>
    </source>
</reference>
<dbReference type="InterPro" id="IPR001119">
    <property type="entry name" value="SLH_dom"/>
</dbReference>
<feature type="region of interest" description="Disordered" evidence="1">
    <location>
        <begin position="334"/>
        <end position="367"/>
    </location>
</feature>
<feature type="domain" description="SLH" evidence="2">
    <location>
        <begin position="628"/>
        <end position="686"/>
    </location>
</feature>
<proteinExistence type="predicted"/>
<dbReference type="EMBL" id="JBHSTE010000003">
    <property type="protein sequence ID" value="MFC6332759.1"/>
    <property type="molecule type" value="Genomic_DNA"/>
</dbReference>
<dbReference type="PANTHER" id="PTHR36842">
    <property type="entry name" value="PROTEIN TOLB HOMOLOG"/>
    <property type="match status" value="1"/>
</dbReference>
<accession>A0ABW1V1W3</accession>
<evidence type="ECO:0000256" key="1">
    <source>
        <dbReference type="SAM" id="MobiDB-lite"/>
    </source>
</evidence>
<dbReference type="SUPFAM" id="SSF69304">
    <property type="entry name" value="Tricorn protease N-terminal domain"/>
    <property type="match status" value="1"/>
</dbReference>
<feature type="domain" description="SLH" evidence="2">
    <location>
        <begin position="499"/>
        <end position="562"/>
    </location>
</feature>
<protein>
    <submittedName>
        <fullName evidence="3">S-layer homology domain-containing protein</fullName>
    </submittedName>
</protein>
<dbReference type="PROSITE" id="PS51272">
    <property type="entry name" value="SLH"/>
    <property type="match status" value="3"/>
</dbReference>